<evidence type="ECO:0000256" key="5">
    <source>
        <dbReference type="ARBA" id="ARBA00023125"/>
    </source>
</evidence>
<evidence type="ECO:0000313" key="13">
    <source>
        <dbReference type="Proteomes" id="UP000008142"/>
    </source>
</evidence>
<gene>
    <name evidence="12" type="primary">RYP4</name>
    <name evidence="11" type="ORF">HCEG_09167</name>
    <name evidence="12" type="ORF">I7I53_06008</name>
</gene>
<reference evidence="12" key="2">
    <citation type="submission" date="2021-01" db="EMBL/GenBank/DDBJ databases">
        <title>Chromosome-level genome assembly of a human fungal pathogen reveals clustering of transcriptionally co-regulated genes.</title>
        <authorList>
            <person name="Voorhies M."/>
            <person name="Cohen S."/>
            <person name="Shea T.P."/>
            <person name="Petrus S."/>
            <person name="Munoz J.F."/>
            <person name="Poplawski S."/>
            <person name="Goldman W.E."/>
            <person name="Michael T."/>
            <person name="Cuomo C.A."/>
            <person name="Sil A."/>
            <person name="Beyhan S."/>
        </authorList>
    </citation>
    <scope>NUCLEOTIDE SEQUENCE</scope>
    <source>
        <strain evidence="12">H88</strain>
    </source>
</reference>
<dbReference type="EMBL" id="DS990644">
    <property type="protein sequence ID" value="EGC49952.1"/>
    <property type="molecule type" value="Genomic_DNA"/>
</dbReference>
<sequence>MPGILPMKVIKVGNSSQSRVAQACDRCRSKKIRCDGIRPCCSQCAHVGFECKTSDKLSRRAFPRGYTESLEDRVRSLEAEVRELKGLLDEKDEKIDVLSRLQSFSSSRKTPPHGSTEPGSSSPDDASPEKREDMIHVQHSCSLLRKPTTDAPFTGPSSTRAFIDAFANKLERSGKSAAGISAEQLLGPPSLPIWAHQHVPPKSPPRLVSDQLINIFFQEWAPLYPVIHRPTLLKIYGQYTNNPAAFEDDPYYPAQLNLIFGISAISSTARIPQDPALFEQNWVTKLDALADDISLPALQCYILGQIYYTIKADYKSLLRYRGIAVGMCHQLGLHQSQRRFSFSPLTSEMRKKVFWCQYVLDRFAAAMTGLPVLLAESDVCAEFPVDIDDENITEGGFVPTLPGEPTRVSSALALFSAARILSKVLAQLYPSPAGYNVSLSTVHSLGEELDEWQKSLPQHLQLEFTQDKPSTNVTGSRSPLLSIMYYFIRSLIRRPAVCFAPQNTASPSILALVDSGKHIVQILQLLEERRMSLALSINKRELLFASSLGVLWQNVDLGRDCKLVKEGQKLLSSALSLLECESPEAVSEFHNILNIVSPVDDANRVKPEHQPHSNSDMSAPSPKVKSPRKTLSLESRHSFNMNTPQSSDTSAPSSSPDLCERSIRSSSSLSMSSSANAELTAITPRSTGELSSDYLNLDYLPLGNQKVELKATPGNAPGGGFSISDWEQVLGGIDNGHSNIFNGIYGGGECGDVNAAVFAQLTPTFHFPSNQPPPPQQSLQGWSPEEWPSSASSDFNARSGQSVISYSEDNIGPLDELPPPALRMKQCDSLPQTTQVQQSPLPPHPAPSDGLDNIIMSHNLGALDNTSDFGGIIDAWDLRQPA</sequence>
<dbReference type="InterPro" id="IPR001138">
    <property type="entry name" value="Zn2Cys6_DnaBD"/>
</dbReference>
<evidence type="ECO:0000256" key="9">
    <source>
        <dbReference type="SAM" id="MobiDB-lite"/>
    </source>
</evidence>
<dbReference type="OrthoDB" id="10001928at2759"/>
<evidence type="ECO:0000313" key="12">
    <source>
        <dbReference type="EMBL" id="QSS50846.1"/>
    </source>
</evidence>
<dbReference type="SUPFAM" id="SSF57701">
    <property type="entry name" value="Zn2/Cys6 DNA-binding domain"/>
    <property type="match status" value="1"/>
</dbReference>
<feature type="region of interest" description="Disordered" evidence="9">
    <location>
        <begin position="102"/>
        <end position="130"/>
    </location>
</feature>
<dbReference type="GO" id="GO:0006351">
    <property type="term" value="P:DNA-templated transcription"/>
    <property type="evidence" value="ECO:0007669"/>
    <property type="project" value="InterPro"/>
</dbReference>
<keyword evidence="3" id="KW-0862">Zinc</keyword>
<dbReference type="Pfam" id="PF00172">
    <property type="entry name" value="Zn_clus"/>
    <property type="match status" value="1"/>
</dbReference>
<organism evidence="13">
    <name type="scientific">Ajellomyces capsulatus (strain H88)</name>
    <name type="common">Darling's disease fungus</name>
    <name type="synonym">Histoplasma capsulatum</name>
    <dbReference type="NCBI Taxonomy" id="544711"/>
    <lineage>
        <taxon>Eukaryota</taxon>
        <taxon>Fungi</taxon>
        <taxon>Dikarya</taxon>
        <taxon>Ascomycota</taxon>
        <taxon>Pezizomycotina</taxon>
        <taxon>Eurotiomycetes</taxon>
        <taxon>Eurotiomycetidae</taxon>
        <taxon>Onygenales</taxon>
        <taxon>Ajellomycetaceae</taxon>
        <taxon>Histoplasma</taxon>
    </lineage>
</organism>
<dbReference type="VEuPathDB" id="FungiDB:I7I53_06008"/>
<dbReference type="Pfam" id="PF04082">
    <property type="entry name" value="Fungal_trans"/>
    <property type="match status" value="1"/>
</dbReference>
<dbReference type="EMBL" id="CP069103">
    <property type="protein sequence ID" value="QSS50846.1"/>
    <property type="molecule type" value="Genomic_DNA"/>
</dbReference>
<evidence type="ECO:0000256" key="8">
    <source>
        <dbReference type="SAM" id="Coils"/>
    </source>
</evidence>
<dbReference type="CDD" id="cd12148">
    <property type="entry name" value="fungal_TF_MHR"/>
    <property type="match status" value="1"/>
</dbReference>
<keyword evidence="2" id="KW-0479">Metal-binding</keyword>
<dbReference type="InterPro" id="IPR036864">
    <property type="entry name" value="Zn2-C6_fun-type_DNA-bd_sf"/>
</dbReference>
<dbReference type="AlphaFoldDB" id="F0UVM5"/>
<evidence type="ECO:0000256" key="2">
    <source>
        <dbReference type="ARBA" id="ARBA00022723"/>
    </source>
</evidence>
<dbReference type="SMART" id="SM00066">
    <property type="entry name" value="GAL4"/>
    <property type="match status" value="1"/>
</dbReference>
<dbReference type="CDD" id="cd15485">
    <property type="entry name" value="ZIP_Cat8"/>
    <property type="match status" value="1"/>
</dbReference>
<feature type="compositionally biased region" description="Low complexity" evidence="9">
    <location>
        <begin position="664"/>
        <end position="674"/>
    </location>
</feature>
<dbReference type="GO" id="GO:0008270">
    <property type="term" value="F:zinc ion binding"/>
    <property type="evidence" value="ECO:0007669"/>
    <property type="project" value="InterPro"/>
</dbReference>
<evidence type="ECO:0000313" key="11">
    <source>
        <dbReference type="EMBL" id="EGC49952.1"/>
    </source>
</evidence>
<name>F0UVM5_AJEC8</name>
<dbReference type="GO" id="GO:0005634">
    <property type="term" value="C:nucleus"/>
    <property type="evidence" value="ECO:0007669"/>
    <property type="project" value="UniProtKB-SubCell"/>
</dbReference>
<feature type="compositionally biased region" description="Low complexity" evidence="9">
    <location>
        <begin position="777"/>
        <end position="793"/>
    </location>
</feature>
<dbReference type="Proteomes" id="UP000008142">
    <property type="component" value="Unassembled WGS sequence"/>
</dbReference>
<dbReference type="GO" id="GO:0000981">
    <property type="term" value="F:DNA-binding transcription factor activity, RNA polymerase II-specific"/>
    <property type="evidence" value="ECO:0007669"/>
    <property type="project" value="InterPro"/>
</dbReference>
<dbReference type="PANTHER" id="PTHR46910">
    <property type="entry name" value="TRANSCRIPTION FACTOR PDR1"/>
    <property type="match status" value="1"/>
</dbReference>
<feature type="region of interest" description="Disordered" evidence="9">
    <location>
        <begin position="603"/>
        <end position="677"/>
    </location>
</feature>
<feature type="domain" description="Zn(2)-C6 fungal-type" evidence="10">
    <location>
        <begin position="23"/>
        <end position="53"/>
    </location>
</feature>
<evidence type="ECO:0000256" key="7">
    <source>
        <dbReference type="ARBA" id="ARBA00023242"/>
    </source>
</evidence>
<dbReference type="GO" id="GO:0003677">
    <property type="term" value="F:DNA binding"/>
    <property type="evidence" value="ECO:0007669"/>
    <property type="project" value="UniProtKB-KW"/>
</dbReference>
<evidence type="ECO:0000256" key="3">
    <source>
        <dbReference type="ARBA" id="ARBA00022833"/>
    </source>
</evidence>
<dbReference type="FunFam" id="4.10.240.10:FF:000007">
    <property type="entry name" value="C6 transcription factor FacB"/>
    <property type="match status" value="1"/>
</dbReference>
<dbReference type="HOGENOM" id="CLU_007124_0_0_1"/>
<evidence type="ECO:0000256" key="6">
    <source>
        <dbReference type="ARBA" id="ARBA00023163"/>
    </source>
</evidence>
<dbReference type="InterPro" id="IPR007219">
    <property type="entry name" value="XnlR_reg_dom"/>
</dbReference>
<keyword evidence="7" id="KW-0539">Nucleus</keyword>
<comment type="subcellular location">
    <subcellularLocation>
        <location evidence="1">Nucleus</location>
    </subcellularLocation>
</comment>
<evidence type="ECO:0000256" key="1">
    <source>
        <dbReference type="ARBA" id="ARBA00004123"/>
    </source>
</evidence>
<dbReference type="OMA" id="TNVGFEC"/>
<reference evidence="13" key="1">
    <citation type="submission" date="2008-07" db="EMBL/GenBank/DDBJ databases">
        <title>Annotation of Ajellomyces capsulatus strain H88.</title>
        <authorList>
            <person name="Champion M."/>
            <person name="Cuomo C."/>
            <person name="Ma L.-J."/>
            <person name="Henn M.R."/>
            <person name="Sil A."/>
            <person name="Goldman B."/>
            <person name="Young S.K."/>
            <person name="Kodira C.D."/>
            <person name="Zeng Q."/>
            <person name="Koehrsen M."/>
            <person name="Alvarado L."/>
            <person name="Berlin A."/>
            <person name="Borenstein D."/>
            <person name="Chen Z."/>
            <person name="Engels R."/>
            <person name="Freedman E."/>
            <person name="Gellesch M."/>
            <person name="Goldberg J."/>
            <person name="Griggs A."/>
            <person name="Gujja S."/>
            <person name="Heiman D."/>
            <person name="Hepburn T."/>
            <person name="Howarth C."/>
            <person name="Jen D."/>
            <person name="Larson L."/>
            <person name="Lewis B."/>
            <person name="Mehta T."/>
            <person name="Park D."/>
            <person name="Pearson M."/>
            <person name="Roberts A."/>
            <person name="Saif S."/>
            <person name="Shea T."/>
            <person name="Shenoy N."/>
            <person name="Sisk P."/>
            <person name="Stolte C."/>
            <person name="Sykes S."/>
            <person name="Walk T."/>
            <person name="White J."/>
            <person name="Yandava C."/>
            <person name="Klein B."/>
            <person name="McEwen J.G."/>
            <person name="Puccia R."/>
            <person name="Goldman G.H."/>
            <person name="Felipe M.S."/>
            <person name="Nino-Vega G."/>
            <person name="San-Blas G."/>
            <person name="Taylor J."/>
            <person name="Mendoza L."/>
            <person name="Galagan J."/>
            <person name="Nusbaum C."/>
            <person name="Birren B."/>
        </authorList>
    </citation>
    <scope>NUCLEOTIDE SEQUENCE [LARGE SCALE GENOMIC DNA]</scope>
    <source>
        <strain evidence="13">H88</strain>
    </source>
</reference>
<keyword evidence="4" id="KW-0805">Transcription regulation</keyword>
<feature type="region of interest" description="Disordered" evidence="9">
    <location>
        <begin position="765"/>
        <end position="796"/>
    </location>
</feature>
<keyword evidence="8" id="KW-0175">Coiled coil</keyword>
<dbReference type="PROSITE" id="PS00463">
    <property type="entry name" value="ZN2_CY6_FUNGAL_1"/>
    <property type="match status" value="1"/>
</dbReference>
<dbReference type="PROSITE" id="PS50048">
    <property type="entry name" value="ZN2_CY6_FUNGAL_2"/>
    <property type="match status" value="1"/>
</dbReference>
<dbReference type="SMART" id="SM00906">
    <property type="entry name" value="Fungal_trans"/>
    <property type="match status" value="1"/>
</dbReference>
<dbReference type="Gene3D" id="4.10.240.10">
    <property type="entry name" value="Zn(2)-C6 fungal-type DNA-binding domain"/>
    <property type="match status" value="1"/>
</dbReference>
<protein>
    <submittedName>
        <fullName evidence="11 12">Acetate regulatory DNA binding protein facB</fullName>
    </submittedName>
</protein>
<dbReference type="CDD" id="cd00067">
    <property type="entry name" value="GAL4"/>
    <property type="match status" value="1"/>
</dbReference>
<evidence type="ECO:0000256" key="4">
    <source>
        <dbReference type="ARBA" id="ARBA00023015"/>
    </source>
</evidence>
<proteinExistence type="predicted"/>
<keyword evidence="5" id="KW-0238">DNA-binding</keyword>
<evidence type="ECO:0000259" key="10">
    <source>
        <dbReference type="PROSITE" id="PS50048"/>
    </source>
</evidence>
<feature type="compositionally biased region" description="Low complexity" evidence="9">
    <location>
        <begin position="643"/>
        <end position="657"/>
    </location>
</feature>
<keyword evidence="6" id="KW-0804">Transcription</keyword>
<dbReference type="Proteomes" id="UP000663419">
    <property type="component" value="Chromosome 2"/>
</dbReference>
<dbReference type="PANTHER" id="PTHR46910:SF12">
    <property type="entry name" value="REGULATORY PROTEIN CAT8"/>
    <property type="match status" value="1"/>
</dbReference>
<dbReference type="STRING" id="544711.F0UVM5"/>
<feature type="coiled-coil region" evidence="8">
    <location>
        <begin position="67"/>
        <end position="94"/>
    </location>
</feature>
<dbReference type="InterPro" id="IPR050987">
    <property type="entry name" value="AtrR-like"/>
</dbReference>
<accession>F0UVM5</accession>